<dbReference type="Proteomes" id="UP000573603">
    <property type="component" value="Unassembled WGS sequence"/>
</dbReference>
<feature type="transmembrane region" description="Helical" evidence="2">
    <location>
        <begin position="263"/>
        <end position="289"/>
    </location>
</feature>
<keyword evidence="4" id="KW-1185">Reference proteome</keyword>
<gene>
    <name evidence="3" type="ORF">FANTH_9642</name>
</gene>
<protein>
    <submittedName>
        <fullName evidence="3">Uncharacterized protein</fullName>
    </submittedName>
</protein>
<evidence type="ECO:0000313" key="3">
    <source>
        <dbReference type="EMBL" id="KAF5240382.1"/>
    </source>
</evidence>
<feature type="transmembrane region" description="Helical" evidence="2">
    <location>
        <begin position="295"/>
        <end position="316"/>
    </location>
</feature>
<feature type="transmembrane region" description="Helical" evidence="2">
    <location>
        <begin position="142"/>
        <end position="161"/>
    </location>
</feature>
<organism evidence="3 4">
    <name type="scientific">Fusarium anthophilum</name>
    <dbReference type="NCBI Taxonomy" id="48485"/>
    <lineage>
        <taxon>Eukaryota</taxon>
        <taxon>Fungi</taxon>
        <taxon>Dikarya</taxon>
        <taxon>Ascomycota</taxon>
        <taxon>Pezizomycotina</taxon>
        <taxon>Sordariomycetes</taxon>
        <taxon>Hypocreomycetidae</taxon>
        <taxon>Hypocreales</taxon>
        <taxon>Nectriaceae</taxon>
        <taxon>Fusarium</taxon>
        <taxon>Fusarium fujikuroi species complex</taxon>
    </lineage>
</organism>
<keyword evidence="1" id="KW-0175">Coiled coil</keyword>
<feature type="transmembrane region" description="Helical" evidence="2">
    <location>
        <begin position="108"/>
        <end position="130"/>
    </location>
</feature>
<accession>A0A8H5DYK7</accession>
<keyword evidence="2" id="KW-0472">Membrane</keyword>
<feature type="transmembrane region" description="Helical" evidence="2">
    <location>
        <begin position="355"/>
        <end position="376"/>
    </location>
</feature>
<reference evidence="3 4" key="1">
    <citation type="journal article" date="2020" name="BMC Genomics">
        <title>Correction to: Identification and distribution of gene clusters required for synthesis of sphingolipid metabolism inhibitors in diverse species of the filamentous fungus Fusarium.</title>
        <authorList>
            <person name="Kim H.S."/>
            <person name="Lohmar J.M."/>
            <person name="Busman M."/>
            <person name="Brown D.W."/>
            <person name="Naumann T.A."/>
            <person name="Divon H.H."/>
            <person name="Lysoe E."/>
            <person name="Uhlig S."/>
            <person name="Proctor R.H."/>
        </authorList>
    </citation>
    <scope>NUCLEOTIDE SEQUENCE [LARGE SCALE GENOMIC DNA]</scope>
    <source>
        <strain evidence="3 4">NRRL 25214</strain>
    </source>
</reference>
<sequence>MSSQAQIQTQIALLRRQMEELEKEINASAEYKEQAKKQMVIHHTTMTFSDDEAISKLAGKNYEFYCGILEKLAPLHAFRIDSLRNSKPSVRKVTMESPSDITLSTPGYYGPGSIIAWYCIVTSTAISWIWNPAHRFQPTSDFIAAISYPFIAMIHFAVQLWNFPSDKTQYLRANLMHILIGNGDDGPVSEAYDYQYKNQVLFDKPGPDMFDVFPRVVTIDAALRINDNCFWLCFIALGFLIVEQRKNWTEQQFKGFNRVAKCLFAGILFSIMNGVFLLVVCGDARTLWIPLESTLFRFMAVTMGMCPVMVAFFIYLPLSVEWISFSGVLPETRSMKQFSMELAVNICYWIRRTRLLHFGLGTLYLAFIGVLTWGTVNTFREAYPTQLFIPAVGISLFEMEQVASLFGDLETSTSLEIK</sequence>
<name>A0A8H5DYK7_9HYPO</name>
<keyword evidence="2" id="KW-1133">Transmembrane helix</keyword>
<dbReference type="EMBL" id="JABEVY010000251">
    <property type="protein sequence ID" value="KAF5240382.1"/>
    <property type="molecule type" value="Genomic_DNA"/>
</dbReference>
<evidence type="ECO:0000256" key="1">
    <source>
        <dbReference type="SAM" id="Coils"/>
    </source>
</evidence>
<evidence type="ECO:0000313" key="4">
    <source>
        <dbReference type="Proteomes" id="UP000573603"/>
    </source>
</evidence>
<feature type="coiled-coil region" evidence="1">
    <location>
        <begin position="4"/>
        <end position="38"/>
    </location>
</feature>
<comment type="caution">
    <text evidence="3">The sequence shown here is derived from an EMBL/GenBank/DDBJ whole genome shotgun (WGS) entry which is preliminary data.</text>
</comment>
<evidence type="ECO:0000256" key="2">
    <source>
        <dbReference type="SAM" id="Phobius"/>
    </source>
</evidence>
<keyword evidence="2" id="KW-0812">Transmembrane</keyword>
<dbReference type="AlphaFoldDB" id="A0A8H5DYK7"/>
<proteinExistence type="predicted"/>